<proteinExistence type="predicted"/>
<comment type="caution">
    <text evidence="2">The sequence shown here is derived from an EMBL/GenBank/DDBJ whole genome shotgun (WGS) entry which is preliminary data.</text>
</comment>
<sequence length="116" mass="12163">MVRIPRRADAHVAGSVGRGWRHAQPGRCHLDRAGAGALGYAMEANGFPLAPAILGIVLGEIVEENFMTSMMKGPGRLAGLFLDRPWAAALGVLTLLLWVSLLTRGTMSASGADATP</sequence>
<evidence type="ECO:0000313" key="2">
    <source>
        <dbReference type="EMBL" id="RUA22058.1"/>
    </source>
</evidence>
<keyword evidence="1" id="KW-0812">Transmembrane</keyword>
<reference evidence="2" key="1">
    <citation type="submission" date="2018-12" db="EMBL/GenBank/DDBJ databases">
        <authorList>
            <person name="Jadhav K."/>
            <person name="Kushwaha B."/>
            <person name="Jadhav I."/>
        </authorList>
    </citation>
    <scope>NUCLEOTIDE SEQUENCE [LARGE SCALE GENOMIC DNA]</scope>
    <source>
        <strain evidence="2">SBS 10</strain>
    </source>
</reference>
<name>A0A3S0NWL1_9GAMM</name>
<feature type="transmembrane region" description="Helical" evidence="1">
    <location>
        <begin position="77"/>
        <end position="99"/>
    </location>
</feature>
<protein>
    <submittedName>
        <fullName evidence="2">Uncharacterized protein</fullName>
    </submittedName>
</protein>
<evidence type="ECO:0000256" key="1">
    <source>
        <dbReference type="SAM" id="Phobius"/>
    </source>
</evidence>
<organism evidence="2">
    <name type="scientific">Billgrantia gudaonensis</name>
    <dbReference type="NCBI Taxonomy" id="376427"/>
    <lineage>
        <taxon>Bacteria</taxon>
        <taxon>Pseudomonadati</taxon>
        <taxon>Pseudomonadota</taxon>
        <taxon>Gammaproteobacteria</taxon>
        <taxon>Oceanospirillales</taxon>
        <taxon>Halomonadaceae</taxon>
        <taxon>Billgrantia</taxon>
    </lineage>
</organism>
<dbReference type="AlphaFoldDB" id="A0A3S0NWL1"/>
<accession>A0A3S0NWL1</accession>
<keyword evidence="1" id="KW-1133">Transmembrane helix</keyword>
<gene>
    <name evidence="2" type="ORF">DSL92_07960</name>
</gene>
<dbReference type="EMBL" id="RXHI01000025">
    <property type="protein sequence ID" value="RUA22058.1"/>
    <property type="molecule type" value="Genomic_DNA"/>
</dbReference>
<keyword evidence="1" id="KW-0472">Membrane</keyword>